<feature type="compositionally biased region" description="Low complexity" evidence="2">
    <location>
        <begin position="1"/>
        <end position="10"/>
    </location>
</feature>
<dbReference type="PANTHER" id="PTHR46430">
    <property type="entry name" value="PROTEIN SKT5-RELATED"/>
    <property type="match status" value="1"/>
</dbReference>
<feature type="compositionally biased region" description="Polar residues" evidence="2">
    <location>
        <begin position="230"/>
        <end position="240"/>
    </location>
</feature>
<evidence type="ECO:0000256" key="1">
    <source>
        <dbReference type="ARBA" id="ARBA00022737"/>
    </source>
</evidence>
<dbReference type="Pfam" id="PF08238">
    <property type="entry name" value="Sel1"/>
    <property type="match status" value="7"/>
</dbReference>
<feature type="compositionally biased region" description="Basic and acidic residues" evidence="2">
    <location>
        <begin position="767"/>
        <end position="777"/>
    </location>
</feature>
<keyword evidence="4" id="KW-1185">Reference proteome</keyword>
<feature type="region of interest" description="Disordered" evidence="2">
    <location>
        <begin position="1"/>
        <end position="242"/>
    </location>
</feature>
<feature type="region of interest" description="Disordered" evidence="2">
    <location>
        <begin position="756"/>
        <end position="777"/>
    </location>
</feature>
<feature type="compositionally biased region" description="Polar residues" evidence="2">
    <location>
        <begin position="84"/>
        <end position="98"/>
    </location>
</feature>
<dbReference type="STRING" id="77044.A0A1S7UJN7"/>
<dbReference type="Proteomes" id="UP000054516">
    <property type="component" value="Unassembled WGS sequence"/>
</dbReference>
<evidence type="ECO:0000313" key="4">
    <source>
        <dbReference type="Proteomes" id="UP000054516"/>
    </source>
</evidence>
<dbReference type="AlphaFoldDB" id="A0A1S7UJN7"/>
<feature type="region of interest" description="Disordered" evidence="2">
    <location>
        <begin position="323"/>
        <end position="356"/>
    </location>
</feature>
<feature type="region of interest" description="Disordered" evidence="2">
    <location>
        <begin position="428"/>
        <end position="454"/>
    </location>
</feature>
<sequence length="777" mass="84612">MATVTTTPSPMATPSPPRSIQRKPVPLTKASPGAHQPAVSPTHGYHDSMASEPSTGSPVMRNAPASPARFNIQPEDKIQPVNMAIQNGRSENTGYASNQDRELPKSPAAPTPPPHSPLYTQSQKQHGVPSKKQSLDKPLPSTFAVDLPHSTGQERAPSPSIMRMSAGHDYSSIPVLPDQGSGGIRGIGPSHEPNRQSRESDTTVSTRQQASTESSVETSASSLSGGANEMSESQVPSDSMSVKEPIVEDIILEEQPVPQLQYHHQPFHPRVSSVPIDAISRNSSTPDVTESALAINRHLTPSSFYVRRSSLPRPPSSYSLYSEFGQRGRSPGLGGAHAGVPSQNRRSPDNRASSYGELLNVPYPQQAPAPITFDNSYLRNNVGNNASLLSTQKTLEMYRQNVKKTNDFSIQYSFAVFLISTAQEQGLDYDEPSRRKPSSKQDLQQGGVESSPTELVREAKSILTRLANGGYPFAQYYLADGYASGLFNKGKEDYNAAFPLFVLAAKHGHAESGYRAGLCYEFGWGCRKDPAKAVQFLRTAASKNHPGAMTRLGKACLSGDLGENRYREGIKWLKRATESADAMYNSAPYHLGLMYETGYGDDIFKDESYAAELFTQAAELGHSEAGYRMGDAYEHGKLSCPRDPALSVHFYTGAAEKGHAAAMMGLCAWYLVGAEPILEKDEEEAYEWARRSADLDFVKAQYAVGYFTEMGIGCRRDILEANVWYVKAADAGDDRAKQRLQAIRLAVSGGTPMDVAPARSGKMRKSQSKEDKECVVM</sequence>
<dbReference type="OrthoDB" id="272077at2759"/>
<evidence type="ECO:0000256" key="2">
    <source>
        <dbReference type="SAM" id="MobiDB-lite"/>
    </source>
</evidence>
<dbReference type="InterPro" id="IPR011990">
    <property type="entry name" value="TPR-like_helical_dom_sf"/>
</dbReference>
<evidence type="ECO:0000313" key="3">
    <source>
        <dbReference type="EMBL" id="GAP83455.1"/>
    </source>
</evidence>
<feature type="compositionally biased region" description="Polar residues" evidence="2">
    <location>
        <begin position="440"/>
        <end position="453"/>
    </location>
</feature>
<proteinExistence type="predicted"/>
<organism evidence="3">
    <name type="scientific">Rosellinia necatrix</name>
    <name type="common">White root-rot fungus</name>
    <dbReference type="NCBI Taxonomy" id="77044"/>
    <lineage>
        <taxon>Eukaryota</taxon>
        <taxon>Fungi</taxon>
        <taxon>Dikarya</taxon>
        <taxon>Ascomycota</taxon>
        <taxon>Pezizomycotina</taxon>
        <taxon>Sordariomycetes</taxon>
        <taxon>Xylariomycetidae</taxon>
        <taxon>Xylariales</taxon>
        <taxon>Xylariaceae</taxon>
        <taxon>Rosellinia</taxon>
    </lineage>
</organism>
<name>A0A1S7UJN7_ROSNE</name>
<dbReference type="SUPFAM" id="SSF81901">
    <property type="entry name" value="HCP-like"/>
    <property type="match status" value="1"/>
</dbReference>
<accession>A0A1S7UJN7</accession>
<feature type="compositionally biased region" description="Polar residues" evidence="2">
    <location>
        <begin position="341"/>
        <end position="353"/>
    </location>
</feature>
<dbReference type="PANTHER" id="PTHR46430:SF1">
    <property type="entry name" value="CHITIN SYNTHASE REGULATOR SKT5-RELATED"/>
    <property type="match status" value="1"/>
</dbReference>
<protein>
    <submittedName>
        <fullName evidence="3">Putative chitin synthase variant</fullName>
    </submittedName>
</protein>
<dbReference type="OMA" id="GSHMRAP"/>
<reference evidence="3" key="1">
    <citation type="submission" date="2016-03" db="EMBL/GenBank/DDBJ databases">
        <title>Draft genome sequence of Rosellinia necatrix.</title>
        <authorList>
            <person name="Kanematsu S."/>
        </authorList>
    </citation>
    <scope>NUCLEOTIDE SEQUENCE [LARGE SCALE GENOMIC DNA]</scope>
    <source>
        <strain evidence="3">W97</strain>
    </source>
</reference>
<dbReference type="InterPro" id="IPR006597">
    <property type="entry name" value="Sel1-like"/>
</dbReference>
<gene>
    <name evidence="3" type="ORF">SAMD00023353_0201840</name>
</gene>
<feature type="compositionally biased region" description="Low complexity" evidence="2">
    <location>
        <begin position="210"/>
        <end position="224"/>
    </location>
</feature>
<dbReference type="InterPro" id="IPR051726">
    <property type="entry name" value="Chitin_Synth_Reg"/>
</dbReference>
<feature type="compositionally biased region" description="Pro residues" evidence="2">
    <location>
        <begin position="107"/>
        <end position="116"/>
    </location>
</feature>
<feature type="compositionally biased region" description="Basic and acidic residues" evidence="2">
    <location>
        <begin position="192"/>
        <end position="201"/>
    </location>
</feature>
<keyword evidence="1" id="KW-0677">Repeat</keyword>
<dbReference type="Gene3D" id="1.25.40.10">
    <property type="entry name" value="Tetratricopeptide repeat domain"/>
    <property type="match status" value="2"/>
</dbReference>
<dbReference type="SMART" id="SM00671">
    <property type="entry name" value="SEL1"/>
    <property type="match status" value="7"/>
</dbReference>
<dbReference type="EMBL" id="DF977447">
    <property type="protein sequence ID" value="GAP83455.1"/>
    <property type="molecule type" value="Genomic_DNA"/>
</dbReference>